<name>A0ABU9G372_9GAMM</name>
<evidence type="ECO:0000256" key="1">
    <source>
        <dbReference type="SAM" id="SignalP"/>
    </source>
</evidence>
<keyword evidence="1" id="KW-0732">Signal</keyword>
<evidence type="ECO:0000313" key="2">
    <source>
        <dbReference type="EMBL" id="MEL0612740.1"/>
    </source>
</evidence>
<comment type="caution">
    <text evidence="2">The sequence shown here is derived from an EMBL/GenBank/DDBJ whole genome shotgun (WGS) entry which is preliminary data.</text>
</comment>
<evidence type="ECO:0008006" key="4">
    <source>
        <dbReference type="Google" id="ProtNLM"/>
    </source>
</evidence>
<reference evidence="2 3" key="1">
    <citation type="submission" date="2024-02" db="EMBL/GenBank/DDBJ databases">
        <title>Bacteria isolated from the canopy kelp, Nereocystis luetkeana.</title>
        <authorList>
            <person name="Pfister C.A."/>
            <person name="Younker I.T."/>
            <person name="Light S.H."/>
        </authorList>
    </citation>
    <scope>NUCLEOTIDE SEQUENCE [LARGE SCALE GENOMIC DNA]</scope>
    <source>
        <strain evidence="2 3">TI.4.07</strain>
    </source>
</reference>
<organism evidence="2 3">
    <name type="scientific">Marinomonas arenicola</name>
    <dbReference type="NCBI Taxonomy" id="569601"/>
    <lineage>
        <taxon>Bacteria</taxon>
        <taxon>Pseudomonadati</taxon>
        <taxon>Pseudomonadota</taxon>
        <taxon>Gammaproteobacteria</taxon>
        <taxon>Oceanospirillales</taxon>
        <taxon>Oceanospirillaceae</taxon>
        <taxon>Marinomonas</taxon>
    </lineage>
</organism>
<gene>
    <name evidence="2" type="ORF">V6242_06255</name>
</gene>
<proteinExistence type="predicted"/>
<protein>
    <recommendedName>
        <fullName evidence="4">Outer membrane beta-barrel protein</fullName>
    </recommendedName>
</protein>
<dbReference type="RefSeq" id="WP_341566695.1">
    <property type="nucleotide sequence ID" value="NZ_JBAKAR010000003.1"/>
</dbReference>
<accession>A0ABU9G372</accession>
<feature type="signal peptide" evidence="1">
    <location>
        <begin position="1"/>
        <end position="20"/>
    </location>
</feature>
<evidence type="ECO:0000313" key="3">
    <source>
        <dbReference type="Proteomes" id="UP001379949"/>
    </source>
</evidence>
<dbReference type="Proteomes" id="UP001379949">
    <property type="component" value="Unassembled WGS sequence"/>
</dbReference>
<dbReference type="EMBL" id="JBAKAR010000003">
    <property type="protein sequence ID" value="MEL0612740.1"/>
    <property type="molecule type" value="Genomic_DNA"/>
</dbReference>
<keyword evidence="3" id="KW-1185">Reference proteome</keyword>
<sequence>MKYLLSIFIILNIFSESVWADDESPNFELGLGGGLLNSEALFNLDVVLNIPLTDVYSTQVLLNSNYLMTGHSEDSFAQSELASNWFARNEYGRLGVGIGISELKPKDDNKETDRSVVGRAMADAFWDAVTLTGNYTSYDSTLNNLSSTRVGMSYYLNDDQRISVYRERYNDESAWRLETYYQPEKYRQLASLGIIVRSGEDNDYLGVVARYYFDTAVSLKERERRYH</sequence>
<feature type="chain" id="PRO_5046041950" description="Outer membrane beta-barrel protein" evidence="1">
    <location>
        <begin position="21"/>
        <end position="227"/>
    </location>
</feature>